<reference evidence="1 2" key="1">
    <citation type="submission" date="2017-03" db="EMBL/GenBank/DDBJ databases">
        <title>Genome sequence of Sphingomonas dokdonensis DSM 21029.</title>
        <authorList>
            <person name="Poehlein A."/>
            <person name="Wuebbeler J.H."/>
            <person name="Steinbuechel A."/>
            <person name="Daniel R."/>
        </authorList>
    </citation>
    <scope>NUCLEOTIDE SEQUENCE [LARGE SCALE GENOMIC DNA]</scope>
    <source>
        <strain evidence="1 2">DSM 21029</strain>
    </source>
</reference>
<dbReference type="OrthoDB" id="7400976at2"/>
<evidence type="ECO:0000313" key="2">
    <source>
        <dbReference type="Proteomes" id="UP000197290"/>
    </source>
</evidence>
<dbReference type="Gene3D" id="1.25.40.10">
    <property type="entry name" value="Tetratricopeptide repeat domain"/>
    <property type="match status" value="1"/>
</dbReference>
<dbReference type="Proteomes" id="UP000197290">
    <property type="component" value="Unassembled WGS sequence"/>
</dbReference>
<name>A0A2D0A4L9_9SPHN</name>
<proteinExistence type="predicted"/>
<accession>A0A2D0A4L9</accession>
<evidence type="ECO:0008006" key="3">
    <source>
        <dbReference type="Google" id="ProtNLM"/>
    </source>
</evidence>
<protein>
    <recommendedName>
        <fullName evidence="3">Tetratricopeptide repeat protein</fullName>
    </recommendedName>
</protein>
<dbReference type="EMBL" id="NBBI01000009">
    <property type="protein sequence ID" value="OWK27843.1"/>
    <property type="molecule type" value="Genomic_DNA"/>
</dbReference>
<dbReference type="RefSeq" id="WP_143559675.1">
    <property type="nucleotide sequence ID" value="NZ_NBBI01000009.1"/>
</dbReference>
<evidence type="ECO:0000313" key="1">
    <source>
        <dbReference type="EMBL" id="OWK27843.1"/>
    </source>
</evidence>
<sequence length="416" mass="45263">MGERAGARWSRREWAIRGLLALMVLVAGYLGVCQTLAASLRASHPERAHRLAPYDGRASALLGRKLLSTATTPSERLKARRMAQAALRQDPTSVAAAATLGLVAQVNGDSAAARTIFAYAERLSRRDIQTQLWAIEDAVSRDDVAGALRHYDIALRTTRRATDLLYPVLGTAISDPVVRTALVRTLARKPAWQDSFISYVSVNGPIPRATALLFQMLHQRGHQLSDEATAAVTTKLIRDGAFEDAWRYYASVRQGADRRSSRDPAFRAMFAEATPFDWMPINDNGVSASMQRGERGGVFEFAAPSSVGGTVLRQQQLLPSGSYSLAGHSSDIDQPENSRPYWALSCSDGRELGRVTLPPSSQKRGAFSGILAVPRDCPVQMLELIVRPSDAVSGVSGRIERVELRPVARSSKQAGQ</sequence>
<keyword evidence="2" id="KW-1185">Reference proteome</keyword>
<organism evidence="1 2">
    <name type="scientific">Sphingomonas dokdonensis</name>
    <dbReference type="NCBI Taxonomy" id="344880"/>
    <lineage>
        <taxon>Bacteria</taxon>
        <taxon>Pseudomonadati</taxon>
        <taxon>Pseudomonadota</taxon>
        <taxon>Alphaproteobacteria</taxon>
        <taxon>Sphingomonadales</taxon>
        <taxon>Sphingomonadaceae</taxon>
        <taxon>Sphingomonas</taxon>
    </lineage>
</organism>
<dbReference type="AlphaFoldDB" id="A0A2D0A4L9"/>
<dbReference type="InterPro" id="IPR011990">
    <property type="entry name" value="TPR-like_helical_dom_sf"/>
</dbReference>
<comment type="caution">
    <text evidence="1">The sequence shown here is derived from an EMBL/GenBank/DDBJ whole genome shotgun (WGS) entry which is preliminary data.</text>
</comment>
<gene>
    <name evidence="1" type="ORF">SPDO_30830</name>
</gene>